<dbReference type="Gene3D" id="3.50.80.20">
    <property type="entry name" value="D-Ala-D-Ala carboxypeptidase C, peptidase S13"/>
    <property type="match status" value="1"/>
</dbReference>
<dbReference type="SUPFAM" id="SSF56601">
    <property type="entry name" value="beta-lactamase/transpeptidase-like"/>
    <property type="match status" value="1"/>
</dbReference>
<evidence type="ECO:0000256" key="2">
    <source>
        <dbReference type="ARBA" id="ARBA00022801"/>
    </source>
</evidence>
<organism evidence="3 4">
    <name type="scientific">Verticiella sediminum</name>
    <dbReference type="NCBI Taxonomy" id="1247510"/>
    <lineage>
        <taxon>Bacteria</taxon>
        <taxon>Pseudomonadati</taxon>
        <taxon>Pseudomonadota</taxon>
        <taxon>Betaproteobacteria</taxon>
        <taxon>Burkholderiales</taxon>
        <taxon>Alcaligenaceae</taxon>
        <taxon>Verticiella</taxon>
    </lineage>
</organism>
<reference evidence="3 4" key="1">
    <citation type="submission" date="2019-07" db="EMBL/GenBank/DDBJ databases">
        <title>Qingshengfaniella alkalisoli gen. nov., sp. nov., isolated from saline soil.</title>
        <authorList>
            <person name="Xu L."/>
            <person name="Huang X.-X."/>
            <person name="Sun J.-Q."/>
        </authorList>
    </citation>
    <scope>NUCLEOTIDE SEQUENCE [LARGE SCALE GENOMIC DNA]</scope>
    <source>
        <strain evidence="3 4">DSM 27279</strain>
    </source>
</reference>
<keyword evidence="3" id="KW-0645">Protease</keyword>
<name>A0A556AVP1_9BURK</name>
<proteinExistence type="inferred from homology"/>
<dbReference type="PRINTS" id="PR00922">
    <property type="entry name" value="DADACBPTASE3"/>
</dbReference>
<dbReference type="EMBL" id="VLTJ01000011">
    <property type="protein sequence ID" value="TSH97019.1"/>
    <property type="molecule type" value="Genomic_DNA"/>
</dbReference>
<evidence type="ECO:0000313" key="4">
    <source>
        <dbReference type="Proteomes" id="UP000318405"/>
    </source>
</evidence>
<keyword evidence="3" id="KW-0121">Carboxypeptidase</keyword>
<keyword evidence="2 3" id="KW-0378">Hydrolase</keyword>
<dbReference type="InterPro" id="IPR000667">
    <property type="entry name" value="Peptidase_S13"/>
</dbReference>
<dbReference type="Proteomes" id="UP000318405">
    <property type="component" value="Unassembled WGS sequence"/>
</dbReference>
<dbReference type="GO" id="GO:0000270">
    <property type="term" value="P:peptidoglycan metabolic process"/>
    <property type="evidence" value="ECO:0007669"/>
    <property type="project" value="TreeGrafter"/>
</dbReference>
<comment type="caution">
    <text evidence="3">The sequence shown here is derived from an EMBL/GenBank/DDBJ whole genome shotgun (WGS) entry which is preliminary data.</text>
</comment>
<evidence type="ECO:0000313" key="3">
    <source>
        <dbReference type="EMBL" id="TSH97019.1"/>
    </source>
</evidence>
<accession>A0A556AVP1</accession>
<keyword evidence="4" id="KW-1185">Reference proteome</keyword>
<dbReference type="PANTHER" id="PTHR30023:SF0">
    <property type="entry name" value="PENICILLIN-SENSITIVE CARBOXYPEPTIDASE A"/>
    <property type="match status" value="1"/>
</dbReference>
<dbReference type="AlphaFoldDB" id="A0A556AVP1"/>
<evidence type="ECO:0000256" key="1">
    <source>
        <dbReference type="ARBA" id="ARBA00006096"/>
    </source>
</evidence>
<protein>
    <submittedName>
        <fullName evidence="3">D-alanyl-D-alanine carboxypeptidase/D-alanyl-D-alanine-endopeptidase</fullName>
        <ecNumber evidence="3">3.4.16.4</ecNumber>
    </submittedName>
</protein>
<dbReference type="OrthoDB" id="9802627at2"/>
<dbReference type="RefSeq" id="WP_143947386.1">
    <property type="nucleotide sequence ID" value="NZ_BAABMB010000002.1"/>
</dbReference>
<dbReference type="Pfam" id="PF02113">
    <property type="entry name" value="Peptidase_S13"/>
    <property type="match status" value="1"/>
</dbReference>
<dbReference type="NCBIfam" id="TIGR00666">
    <property type="entry name" value="PBP4"/>
    <property type="match status" value="1"/>
</dbReference>
<dbReference type="InterPro" id="IPR012338">
    <property type="entry name" value="Beta-lactam/transpept-like"/>
</dbReference>
<sequence length="526" mass="55980">MPSFSLVLRTARTISLTGTLILVAGCGTPREAMTPTLDSGPATAAGQVGQVGPTSRLDTVAPPALTAVAGGTATHFSQLPADLQEAWRRSRLPESAVSVVVAEVGQPPMVSINPEQPRNPASVMKLVTTYAALEGLGPGYTWKTDLVLPPGARVASDGTVNGPIHIRAGGDPDIRIEDAWQMLRELRLRGVRSVQGFVIDRSRYGAIGIDTNEFDGAGDRVYNASPDAMMVGFGAVRLLYYPDLAAGRWKAVLDPVLPGVRVENKVRATQGACPGAPAIRTRQRNEPTGINIEVTGTVALSCGDFTAYRLALTQPQHTAAVLQQMWRDLGGTLNGPIIDGPAPANGQVLVSHTSRTLAEQIRTVNKFSNNVMARMMLLALGAEHMPGMATPESGAAALRRVFADQGLDFPELRIENGSGLSRDGRISANSLARMLHAAYLSPRMPEFVASMAIAGEDGTVRRRWRNDGAAGRAHLKTGTLRDVSALAGYVRGASGRHYLLVSMANDSQAFNLRTFNDQLVAWLAGR</sequence>
<comment type="similarity">
    <text evidence="1">Belongs to the peptidase S13 family.</text>
</comment>
<dbReference type="EC" id="3.4.16.4" evidence="3"/>
<dbReference type="GO" id="GO:0006508">
    <property type="term" value="P:proteolysis"/>
    <property type="evidence" value="ECO:0007669"/>
    <property type="project" value="InterPro"/>
</dbReference>
<dbReference type="PANTHER" id="PTHR30023">
    <property type="entry name" value="D-ALANYL-D-ALANINE CARBOXYPEPTIDASE"/>
    <property type="match status" value="1"/>
</dbReference>
<gene>
    <name evidence="3" type="primary">dacB</name>
    <name evidence="3" type="ORF">FOZ76_06770</name>
</gene>
<dbReference type="Gene3D" id="3.40.710.10">
    <property type="entry name" value="DD-peptidase/beta-lactamase superfamily"/>
    <property type="match status" value="2"/>
</dbReference>
<dbReference type="GO" id="GO:0009002">
    <property type="term" value="F:serine-type D-Ala-D-Ala carboxypeptidase activity"/>
    <property type="evidence" value="ECO:0007669"/>
    <property type="project" value="UniProtKB-EC"/>
</dbReference>